<accession>A0ABQ9HDX1</accession>
<evidence type="ECO:0000313" key="3">
    <source>
        <dbReference type="Proteomes" id="UP001159363"/>
    </source>
</evidence>
<organism evidence="2 3">
    <name type="scientific">Dryococelus australis</name>
    <dbReference type="NCBI Taxonomy" id="614101"/>
    <lineage>
        <taxon>Eukaryota</taxon>
        <taxon>Metazoa</taxon>
        <taxon>Ecdysozoa</taxon>
        <taxon>Arthropoda</taxon>
        <taxon>Hexapoda</taxon>
        <taxon>Insecta</taxon>
        <taxon>Pterygota</taxon>
        <taxon>Neoptera</taxon>
        <taxon>Polyneoptera</taxon>
        <taxon>Phasmatodea</taxon>
        <taxon>Verophasmatodea</taxon>
        <taxon>Anareolatae</taxon>
        <taxon>Phasmatidae</taxon>
        <taxon>Eurycanthinae</taxon>
        <taxon>Dryococelus</taxon>
    </lineage>
</organism>
<protein>
    <submittedName>
        <fullName evidence="2">Uncharacterized protein</fullName>
    </submittedName>
</protein>
<dbReference type="EMBL" id="JARBHB010000005">
    <property type="protein sequence ID" value="KAJ8882381.1"/>
    <property type="molecule type" value="Genomic_DNA"/>
</dbReference>
<proteinExistence type="predicted"/>
<sequence length="488" mass="54629">MSLKTNCNSFSVFVILSSSSVTGHLDAGSCLADSTFSAQVRTPCMSWGAARRTYHLQYLCVGDGINEKTNCDDATRCLGTPRYSLLDLPFACHSKQSIDFPLPLSYNCFVLRFHSFVQDAKQRERNIMKEQQANETYLNQVDLDFGMWDVADLAVGLWVFSRYSGFPCPCILLLLHPHLIRSSLVLKNFLFNTDQNLSSHVKPINCVCGTFVEQDVCVWAVGNLASGGNASWKILRSQGVLEKLLQLLTTSDDKLTSSIVYSLTHYVNAGLNMMHHMLADNESRAYRVDASSTDNYRHCPLKSRNVFVHSRLRNCIIHGATDMPEQEQLVGRDAAGGQHPSQNVVTTARASWRGDTYVNKPLDREIRNGGIVHNPNLNNPCEEVPKRNSTVPSALRPEEGRGAPVFIRLQQGSSCHPFQGSLHKLSRSQTRVVHLLDLLPTPENPTGKPKVSHDGDIVRSQRRFQQPEVSRCPHQFYLPTSSFLQSPW</sequence>
<dbReference type="Proteomes" id="UP001159363">
    <property type="component" value="Chromosome 4"/>
</dbReference>
<dbReference type="SUPFAM" id="SSF48371">
    <property type="entry name" value="ARM repeat"/>
    <property type="match status" value="1"/>
</dbReference>
<evidence type="ECO:0000313" key="2">
    <source>
        <dbReference type="EMBL" id="KAJ8882381.1"/>
    </source>
</evidence>
<keyword evidence="3" id="KW-1185">Reference proteome</keyword>
<reference evidence="2 3" key="1">
    <citation type="submission" date="2023-02" db="EMBL/GenBank/DDBJ databases">
        <title>LHISI_Scaffold_Assembly.</title>
        <authorList>
            <person name="Stuart O.P."/>
            <person name="Cleave R."/>
            <person name="Magrath M.J.L."/>
            <person name="Mikheyev A.S."/>
        </authorList>
    </citation>
    <scope>NUCLEOTIDE SEQUENCE [LARGE SCALE GENOMIC DNA]</scope>
    <source>
        <strain evidence="2">Daus_M_001</strain>
        <tissue evidence="2">Leg muscle</tissue>
    </source>
</reference>
<dbReference type="InterPro" id="IPR016024">
    <property type="entry name" value="ARM-type_fold"/>
</dbReference>
<gene>
    <name evidence="2" type="ORF">PR048_014188</name>
</gene>
<feature type="region of interest" description="Disordered" evidence="1">
    <location>
        <begin position="369"/>
        <end position="398"/>
    </location>
</feature>
<dbReference type="Gene3D" id="1.25.10.10">
    <property type="entry name" value="Leucine-rich Repeat Variant"/>
    <property type="match status" value="1"/>
</dbReference>
<dbReference type="InterPro" id="IPR011989">
    <property type="entry name" value="ARM-like"/>
</dbReference>
<evidence type="ECO:0000256" key="1">
    <source>
        <dbReference type="SAM" id="MobiDB-lite"/>
    </source>
</evidence>
<comment type="caution">
    <text evidence="2">The sequence shown here is derived from an EMBL/GenBank/DDBJ whole genome shotgun (WGS) entry which is preliminary data.</text>
</comment>
<name>A0ABQ9HDX1_9NEOP</name>